<reference evidence="1 2" key="1">
    <citation type="submission" date="2017-10" db="EMBL/GenBank/DDBJ databases">
        <authorList>
            <person name="Banno H."/>
            <person name="Chua N.-H."/>
        </authorList>
    </citation>
    <scope>NUCLEOTIDE SEQUENCE [LARGE SCALE GENOMIC DNA]</scope>
    <source>
        <strain evidence="1">Vibrio tapetis CECT4600</strain>
    </source>
</reference>
<dbReference type="Proteomes" id="UP000235828">
    <property type="component" value="Chromosome B"/>
</dbReference>
<accession>A0A2N8ZMK0</accession>
<protein>
    <submittedName>
        <fullName evidence="1">Uncharacterized protein</fullName>
    </submittedName>
</protein>
<dbReference type="EMBL" id="LT960612">
    <property type="protein sequence ID" value="SON53151.1"/>
    <property type="molecule type" value="Genomic_DNA"/>
</dbReference>
<organism evidence="1 2">
    <name type="scientific">Vibrio tapetis subsp. tapetis</name>
    <dbReference type="NCBI Taxonomy" id="1671868"/>
    <lineage>
        <taxon>Bacteria</taxon>
        <taxon>Pseudomonadati</taxon>
        <taxon>Pseudomonadota</taxon>
        <taxon>Gammaproteobacteria</taxon>
        <taxon>Vibrionales</taxon>
        <taxon>Vibrionaceae</taxon>
        <taxon>Vibrio</taxon>
    </lineage>
</organism>
<sequence length="42" mass="4662">MTLPALSFMGVRFSAMDHILVVNHGLLVINEISLNIIPVTFH</sequence>
<gene>
    <name evidence="1" type="ORF">VTAP4600_B1540</name>
</gene>
<dbReference type="KEGG" id="vta:B1540"/>
<evidence type="ECO:0000313" key="1">
    <source>
        <dbReference type="EMBL" id="SON53151.1"/>
    </source>
</evidence>
<name>A0A2N8ZMK0_9VIBR</name>
<keyword evidence="2" id="KW-1185">Reference proteome</keyword>
<dbReference type="AlphaFoldDB" id="A0A2N8ZMK0"/>
<proteinExistence type="predicted"/>
<evidence type="ECO:0000313" key="2">
    <source>
        <dbReference type="Proteomes" id="UP000235828"/>
    </source>
</evidence>